<evidence type="ECO:0000256" key="1">
    <source>
        <dbReference type="SAM" id="MobiDB-lite"/>
    </source>
</evidence>
<name>A0AAE0SNH2_9BIVA</name>
<dbReference type="InterPro" id="IPR009057">
    <property type="entry name" value="Homeodomain-like_sf"/>
</dbReference>
<dbReference type="Gene3D" id="1.10.10.60">
    <property type="entry name" value="Homeodomain-like"/>
    <property type="match status" value="1"/>
</dbReference>
<protein>
    <recommendedName>
        <fullName evidence="2">DDE-1 domain-containing protein</fullName>
    </recommendedName>
</protein>
<evidence type="ECO:0000259" key="2">
    <source>
        <dbReference type="Pfam" id="PF03184"/>
    </source>
</evidence>
<keyword evidence="4" id="KW-1185">Reference proteome</keyword>
<feature type="domain" description="DDE-1" evidence="2">
    <location>
        <begin position="223"/>
        <end position="350"/>
    </location>
</feature>
<feature type="region of interest" description="Disordered" evidence="1">
    <location>
        <begin position="403"/>
        <end position="436"/>
    </location>
</feature>
<comment type="caution">
    <text evidence="3">The sequence shown here is derived from an EMBL/GenBank/DDBJ whole genome shotgun (WGS) entry which is preliminary data.</text>
</comment>
<evidence type="ECO:0000313" key="4">
    <source>
        <dbReference type="Proteomes" id="UP001195483"/>
    </source>
</evidence>
<organism evidence="3 4">
    <name type="scientific">Potamilus streckersoni</name>
    <dbReference type="NCBI Taxonomy" id="2493646"/>
    <lineage>
        <taxon>Eukaryota</taxon>
        <taxon>Metazoa</taxon>
        <taxon>Spiralia</taxon>
        <taxon>Lophotrochozoa</taxon>
        <taxon>Mollusca</taxon>
        <taxon>Bivalvia</taxon>
        <taxon>Autobranchia</taxon>
        <taxon>Heteroconchia</taxon>
        <taxon>Palaeoheterodonta</taxon>
        <taxon>Unionida</taxon>
        <taxon>Unionoidea</taxon>
        <taxon>Unionidae</taxon>
        <taxon>Ambleminae</taxon>
        <taxon>Lampsilini</taxon>
        <taxon>Potamilus</taxon>
    </lineage>
</organism>
<reference evidence="3" key="1">
    <citation type="journal article" date="2021" name="Genome Biol. Evol.">
        <title>A High-Quality Reference Genome for a Parasitic Bivalve with Doubly Uniparental Inheritance (Bivalvia: Unionida).</title>
        <authorList>
            <person name="Smith C.H."/>
        </authorList>
    </citation>
    <scope>NUCLEOTIDE SEQUENCE</scope>
    <source>
        <strain evidence="3">CHS0354</strain>
    </source>
</reference>
<dbReference type="Proteomes" id="UP001195483">
    <property type="component" value="Unassembled WGS sequence"/>
</dbReference>
<gene>
    <name evidence="3" type="ORF">CHS0354_020549</name>
</gene>
<evidence type="ECO:0000313" key="3">
    <source>
        <dbReference type="EMBL" id="KAK3594889.1"/>
    </source>
</evidence>
<dbReference type="Pfam" id="PF03184">
    <property type="entry name" value="DDE_1"/>
    <property type="match status" value="1"/>
</dbReference>
<reference evidence="3" key="2">
    <citation type="journal article" date="2021" name="Genome Biol. Evol.">
        <title>Developing a high-quality reference genome for a parasitic bivalve with doubly uniparental inheritance (Bivalvia: Unionida).</title>
        <authorList>
            <person name="Smith C.H."/>
        </authorList>
    </citation>
    <scope>NUCLEOTIDE SEQUENCE</scope>
    <source>
        <strain evidence="3">CHS0354</strain>
        <tissue evidence="3">Mantle</tissue>
    </source>
</reference>
<proteinExistence type="predicted"/>
<dbReference type="EMBL" id="JAEAOA010001253">
    <property type="protein sequence ID" value="KAK3594889.1"/>
    <property type="molecule type" value="Genomic_DNA"/>
</dbReference>
<dbReference type="InterPro" id="IPR004875">
    <property type="entry name" value="DDE_SF_endonuclease_dom"/>
</dbReference>
<dbReference type="AlphaFoldDB" id="A0AAE0SNH2"/>
<reference evidence="3" key="3">
    <citation type="submission" date="2023-05" db="EMBL/GenBank/DDBJ databases">
        <authorList>
            <person name="Smith C.H."/>
        </authorList>
    </citation>
    <scope>NUCLEOTIDE SEQUENCE</scope>
    <source>
        <strain evidence="3">CHS0354</strain>
        <tissue evidence="3">Mantle</tissue>
    </source>
</reference>
<accession>A0AAE0SNH2</accession>
<sequence length="515" mass="58555">MILNTEEMRTKQACPEKVSSKYRRYSQTDMLNAYKAVKEQKMPTYRAALKFKVPETTLRQRVSGEVSVETVSSGPPPLLSREEEAIFVEHMKLILKAGNKCTRAEFLRLATEYAVSLHKKDRDHPFSLKWYRSFIQRWPGLDFISKPGSYFKKMIKTSVKTKNAVPEMTYRDIDQILGKYNLLDKPHHIYNFDHRVLQTEHVSLDLSSCRTCTSIPATSSSAVATVICCGNALGTMIPPYFIFQGYRMKKDFLSGCSTGAGGVVTENGLLNDHVFQNYLKKHFLSYIHSRDSGQAILLLYSGHKLDISSSVINWAIKQYKVILYLLPAQTVQPLDHDCFGPFQHMYNTECHEFLHRFPSVKITTMNVGTMACKAYLHAFSPINLQSSFRKAGIYPFHLSAFDARPSDSEESNQSYEESDKSNEENEGNSDSEPYSKACDELSNTLAQKRHKRQKEKKAKKLRDSAIITKSGDRIIFGISEQETERQSDISVLQSTIDSGVLTVDYSEDIAQEITI</sequence>
<dbReference type="GO" id="GO:0003676">
    <property type="term" value="F:nucleic acid binding"/>
    <property type="evidence" value="ECO:0007669"/>
    <property type="project" value="InterPro"/>
</dbReference>
<dbReference type="SUPFAM" id="SSF46689">
    <property type="entry name" value="Homeodomain-like"/>
    <property type="match status" value="1"/>
</dbReference>